<dbReference type="GO" id="GO:0008360">
    <property type="term" value="P:regulation of cell shape"/>
    <property type="evidence" value="ECO:0007669"/>
    <property type="project" value="UniProtKB-UniRule"/>
</dbReference>
<gene>
    <name evidence="3" type="ORF">FHS23_001746</name>
</gene>
<reference evidence="3 4" key="1">
    <citation type="submission" date="2020-08" db="EMBL/GenBank/DDBJ databases">
        <title>Genomic Encyclopedia of Type Strains, Phase III (KMG-III): the genomes of soil and plant-associated and newly described type strains.</title>
        <authorList>
            <person name="Whitman W."/>
        </authorList>
    </citation>
    <scope>NUCLEOTIDE SEQUENCE [LARGE SCALE GENOMIC DNA]</scope>
    <source>
        <strain evidence="3 4">CECT 8577</strain>
    </source>
</reference>
<evidence type="ECO:0000256" key="2">
    <source>
        <dbReference type="HAMAP-Rule" id="MF_00973"/>
    </source>
</evidence>
<evidence type="ECO:0000313" key="3">
    <source>
        <dbReference type="EMBL" id="MBB3050723.1"/>
    </source>
</evidence>
<dbReference type="PANTHER" id="PTHR30135">
    <property type="entry name" value="UNCHARACTERIZED PROTEIN YVCK-RELATED"/>
    <property type="match status" value="1"/>
</dbReference>
<comment type="function">
    <text evidence="2">Required for morphogenesis under gluconeogenic growth conditions.</text>
</comment>
<proteinExistence type="inferred from homology"/>
<accession>A0A839S061</accession>
<dbReference type="GO" id="GO:0005737">
    <property type="term" value="C:cytoplasm"/>
    <property type="evidence" value="ECO:0007669"/>
    <property type="project" value="UniProtKB-SubCell"/>
</dbReference>
<comment type="caution">
    <text evidence="3">The sequence shown here is derived from an EMBL/GenBank/DDBJ whole genome shotgun (WGS) entry which is preliminary data.</text>
</comment>
<evidence type="ECO:0000313" key="4">
    <source>
        <dbReference type="Proteomes" id="UP000550714"/>
    </source>
</evidence>
<dbReference type="PANTHER" id="PTHR30135:SF3">
    <property type="entry name" value="GLUCONEOGENESIS FACTOR-RELATED"/>
    <property type="match status" value="1"/>
</dbReference>
<keyword evidence="4" id="KW-1185">Reference proteome</keyword>
<dbReference type="Proteomes" id="UP000550714">
    <property type="component" value="Unassembled WGS sequence"/>
</dbReference>
<dbReference type="Pfam" id="PF01933">
    <property type="entry name" value="CofD"/>
    <property type="match status" value="1"/>
</dbReference>
<dbReference type="Gene3D" id="3.40.50.10680">
    <property type="entry name" value="CofD-like domains"/>
    <property type="match status" value="1"/>
</dbReference>
<dbReference type="SUPFAM" id="SSF142338">
    <property type="entry name" value="CofD-like"/>
    <property type="match status" value="1"/>
</dbReference>
<evidence type="ECO:0000256" key="1">
    <source>
        <dbReference type="ARBA" id="ARBA00022490"/>
    </source>
</evidence>
<comment type="subcellular location">
    <subcellularLocation>
        <location evidence="2">Cytoplasm</location>
    </subcellularLocation>
</comment>
<dbReference type="InterPro" id="IPR038136">
    <property type="entry name" value="CofD-like_dom_sf"/>
</dbReference>
<dbReference type="InterPro" id="IPR002882">
    <property type="entry name" value="CofD"/>
</dbReference>
<keyword evidence="1 2" id="KW-0963">Cytoplasm</keyword>
<dbReference type="AlphaFoldDB" id="A0A839S061"/>
<protein>
    <recommendedName>
        <fullName evidence="2">Putative gluconeogenesis factor</fullName>
    </recommendedName>
</protein>
<dbReference type="CDD" id="cd07187">
    <property type="entry name" value="YvcK_like"/>
    <property type="match status" value="1"/>
</dbReference>
<dbReference type="InterPro" id="IPR010119">
    <property type="entry name" value="Gluconeogen_factor"/>
</dbReference>
<dbReference type="HAMAP" id="MF_00973">
    <property type="entry name" value="Gluconeogen_factor"/>
    <property type="match status" value="1"/>
</dbReference>
<sequence length="334" mass="34221">MNEQMRAVALGGGHGLHATLTALRRLTDDVTAVVTVADDGGSSGRLRRELGLLPPGDLRKALGALAAADDGARWAEVFQHRFGGSGALTGHAVGNLLLAGLFEVLGDPVAGLDEAARLLGVSGRVLPMSTDPLDIEAEVTGLEPDGAVSRIRGQVAVASTPGQVRRITLHSVVPAGDTGTGAAVKPPQACREAVDAVLSADVVFLGPGSWFTSVLPHLLVPELHDALVKTTATKIVILNLVPQPGETAGFSPEQHLDVLFQHAPRLGVDAVIADSDSVPTPARLRSAAAELGGRAHLASIATPGVVGRHDPDALAGCVRDALGATSAKEGLSWR</sequence>
<comment type="similarity">
    <text evidence="2">Belongs to the gluconeogenesis factor family.</text>
</comment>
<dbReference type="EMBL" id="JACHWU010000002">
    <property type="protein sequence ID" value="MBB3050723.1"/>
    <property type="molecule type" value="Genomic_DNA"/>
</dbReference>
<organism evidence="3 4">
    <name type="scientific">Prauserella isguenensis</name>
    <dbReference type="NCBI Taxonomy" id="1470180"/>
    <lineage>
        <taxon>Bacteria</taxon>
        <taxon>Bacillati</taxon>
        <taxon>Actinomycetota</taxon>
        <taxon>Actinomycetes</taxon>
        <taxon>Pseudonocardiales</taxon>
        <taxon>Pseudonocardiaceae</taxon>
        <taxon>Prauserella</taxon>
    </lineage>
</organism>
<dbReference type="GO" id="GO:0043743">
    <property type="term" value="F:LPPG:FO 2-phospho-L-lactate transferase activity"/>
    <property type="evidence" value="ECO:0007669"/>
    <property type="project" value="InterPro"/>
</dbReference>
<name>A0A839S061_9PSEU</name>
<dbReference type="NCBIfam" id="TIGR01826">
    <property type="entry name" value="CofD_related"/>
    <property type="match status" value="1"/>
</dbReference>